<dbReference type="Pfam" id="PF13379">
    <property type="entry name" value="NMT1_2"/>
    <property type="match status" value="1"/>
</dbReference>
<reference evidence="1 2" key="1">
    <citation type="submission" date="2016-10" db="EMBL/GenBank/DDBJ databases">
        <authorList>
            <person name="de Groot N.N."/>
        </authorList>
    </citation>
    <scope>NUCLEOTIDE SEQUENCE [LARGE SCALE GENOMIC DNA]</scope>
    <source>
        <strain evidence="1 2">DSM 23413</strain>
    </source>
</reference>
<keyword evidence="2" id="KW-1185">Reference proteome</keyword>
<sequence>MPEEAVRITATFAEKYPNTVLAIVKVLSRAATWRDQNDNANWSGRLRFC</sequence>
<evidence type="ECO:0000313" key="1">
    <source>
        <dbReference type="EMBL" id="SEF73639.1"/>
    </source>
</evidence>
<dbReference type="EMBL" id="FNVD01000004">
    <property type="protein sequence ID" value="SEF73639.1"/>
    <property type="molecule type" value="Genomic_DNA"/>
</dbReference>
<name>A0A1H5UF79_9RHOB</name>
<organism evidence="1 2">
    <name type="scientific">Jhaorihella thermophila</name>
    <dbReference type="NCBI Taxonomy" id="488547"/>
    <lineage>
        <taxon>Bacteria</taxon>
        <taxon>Pseudomonadati</taxon>
        <taxon>Pseudomonadota</taxon>
        <taxon>Alphaproteobacteria</taxon>
        <taxon>Rhodobacterales</taxon>
        <taxon>Paracoccaceae</taxon>
        <taxon>Jhaorihella</taxon>
    </lineage>
</organism>
<dbReference type="OrthoDB" id="570524at2"/>
<accession>A0A1H5UF79</accession>
<proteinExistence type="predicted"/>
<gene>
    <name evidence="1" type="ORF">SAMN05421751_10421</name>
</gene>
<protein>
    <submittedName>
        <fullName evidence="1">Nitrate/nitrite transport system substrate-binding protein</fullName>
    </submittedName>
</protein>
<dbReference type="Gene3D" id="3.40.190.10">
    <property type="entry name" value="Periplasmic binding protein-like II"/>
    <property type="match status" value="1"/>
</dbReference>
<dbReference type="RefSeq" id="WP_146064182.1">
    <property type="nucleotide sequence ID" value="NZ_FNVD01000004.1"/>
</dbReference>
<dbReference type="AlphaFoldDB" id="A0A1H5UF79"/>
<dbReference type="Proteomes" id="UP000236742">
    <property type="component" value="Unassembled WGS sequence"/>
</dbReference>
<evidence type="ECO:0000313" key="2">
    <source>
        <dbReference type="Proteomes" id="UP000236742"/>
    </source>
</evidence>